<accession>A0A8T1F770</accession>
<comment type="caution">
    <text evidence="1">The sequence shown here is derived from an EMBL/GenBank/DDBJ whole genome shotgun (WGS) entry which is preliminary data.</text>
</comment>
<dbReference type="VEuPathDB" id="FungiDB:PC110_g8535"/>
<reference evidence="1" key="1">
    <citation type="submission" date="2018-10" db="EMBL/GenBank/DDBJ databases">
        <title>Effector identification in a new, highly contiguous assembly of the strawberry crown rot pathogen Phytophthora cactorum.</title>
        <authorList>
            <person name="Armitage A.D."/>
            <person name="Nellist C.F."/>
            <person name="Bates H."/>
            <person name="Vickerstaff R.J."/>
            <person name="Harrison R.J."/>
        </authorList>
    </citation>
    <scope>NUCLEOTIDE SEQUENCE</scope>
    <source>
        <strain evidence="1">P415</strain>
    </source>
</reference>
<protein>
    <submittedName>
        <fullName evidence="1">Uncharacterized protein</fullName>
    </submittedName>
</protein>
<dbReference type="Proteomes" id="UP000697107">
    <property type="component" value="Unassembled WGS sequence"/>
</dbReference>
<sequence>MRCIPTPGVGAKYTLRAALLITFWQWKHFPGGCVFCFSGPILGLSCTLPWNEVKLLLSMKPQHRYHEHELNYHHDLKNAGSLATAVTSGETSGYDKSAEPIQEFLLDQLTA</sequence>
<proteinExistence type="predicted"/>
<name>A0A8T1F770_9STRA</name>
<dbReference type="EMBL" id="RCML01001343">
    <property type="protein sequence ID" value="KAG2963358.1"/>
    <property type="molecule type" value="Genomic_DNA"/>
</dbReference>
<organism evidence="1 2">
    <name type="scientific">Phytophthora cactorum</name>
    <dbReference type="NCBI Taxonomy" id="29920"/>
    <lineage>
        <taxon>Eukaryota</taxon>
        <taxon>Sar</taxon>
        <taxon>Stramenopiles</taxon>
        <taxon>Oomycota</taxon>
        <taxon>Peronosporomycetes</taxon>
        <taxon>Peronosporales</taxon>
        <taxon>Peronosporaceae</taxon>
        <taxon>Phytophthora</taxon>
    </lineage>
</organism>
<evidence type="ECO:0000313" key="1">
    <source>
        <dbReference type="EMBL" id="KAG2963358.1"/>
    </source>
</evidence>
<evidence type="ECO:0000313" key="2">
    <source>
        <dbReference type="Proteomes" id="UP000697107"/>
    </source>
</evidence>
<dbReference type="AlphaFoldDB" id="A0A8T1F770"/>
<gene>
    <name evidence="1" type="ORF">PC118_g20939</name>
</gene>